<dbReference type="AlphaFoldDB" id="A0AA40G7X2"/>
<proteinExistence type="predicted"/>
<sequence>MDQIRDDPKCLRSHRRRQLGRMSKSERLRNYARDCDFDTRHTTTHALSNRTCRHSSRNWHNTSCSTIPSSCNNSISSTVLKCTGVPDGCAVSTVQSMEQHLQSCSEQYGLNFTRDISRCKPLARNL</sequence>
<gene>
    <name evidence="1" type="ORF">K0M31_016217</name>
</gene>
<keyword evidence="2" id="KW-1185">Reference proteome</keyword>
<accession>A0AA40G7X2</accession>
<organism evidence="1 2">
    <name type="scientific">Melipona bicolor</name>
    <dbReference type="NCBI Taxonomy" id="60889"/>
    <lineage>
        <taxon>Eukaryota</taxon>
        <taxon>Metazoa</taxon>
        <taxon>Ecdysozoa</taxon>
        <taxon>Arthropoda</taxon>
        <taxon>Hexapoda</taxon>
        <taxon>Insecta</taxon>
        <taxon>Pterygota</taxon>
        <taxon>Neoptera</taxon>
        <taxon>Endopterygota</taxon>
        <taxon>Hymenoptera</taxon>
        <taxon>Apocrita</taxon>
        <taxon>Aculeata</taxon>
        <taxon>Apoidea</taxon>
        <taxon>Anthophila</taxon>
        <taxon>Apidae</taxon>
        <taxon>Melipona</taxon>
    </lineage>
</organism>
<name>A0AA40G7X2_9HYME</name>
<evidence type="ECO:0000313" key="1">
    <source>
        <dbReference type="EMBL" id="KAK1132079.1"/>
    </source>
</evidence>
<dbReference type="Proteomes" id="UP001177670">
    <property type="component" value="Unassembled WGS sequence"/>
</dbReference>
<comment type="caution">
    <text evidence="1">The sequence shown here is derived from an EMBL/GenBank/DDBJ whole genome shotgun (WGS) entry which is preliminary data.</text>
</comment>
<reference evidence="1" key="1">
    <citation type="submission" date="2021-10" db="EMBL/GenBank/DDBJ databases">
        <title>Melipona bicolor Genome sequencing and assembly.</title>
        <authorList>
            <person name="Araujo N.S."/>
            <person name="Arias M.C."/>
        </authorList>
    </citation>
    <scope>NUCLEOTIDE SEQUENCE</scope>
    <source>
        <strain evidence="1">USP_2M_L1-L4_2017</strain>
        <tissue evidence="1">Whole body</tissue>
    </source>
</reference>
<protein>
    <submittedName>
        <fullName evidence="1">Uncharacterized protein</fullName>
    </submittedName>
</protein>
<dbReference type="EMBL" id="JAHYIQ010000005">
    <property type="protein sequence ID" value="KAK1132079.1"/>
    <property type="molecule type" value="Genomic_DNA"/>
</dbReference>
<evidence type="ECO:0000313" key="2">
    <source>
        <dbReference type="Proteomes" id="UP001177670"/>
    </source>
</evidence>